<organism evidence="2 3">
    <name type="scientific">Clostridium cochlearium</name>
    <dbReference type="NCBI Taxonomy" id="1494"/>
    <lineage>
        <taxon>Bacteria</taxon>
        <taxon>Bacillati</taxon>
        <taxon>Bacillota</taxon>
        <taxon>Clostridia</taxon>
        <taxon>Eubacteriales</taxon>
        <taxon>Clostridiaceae</taxon>
        <taxon>Clostridium</taxon>
    </lineage>
</organism>
<evidence type="ECO:0000313" key="2">
    <source>
        <dbReference type="EMBL" id="SDL40346.1"/>
    </source>
</evidence>
<keyword evidence="1" id="KW-1133">Transmembrane helix</keyword>
<proteinExistence type="predicted"/>
<evidence type="ECO:0000313" key="3">
    <source>
        <dbReference type="Proteomes" id="UP000198811"/>
    </source>
</evidence>
<evidence type="ECO:0000256" key="1">
    <source>
        <dbReference type="SAM" id="Phobius"/>
    </source>
</evidence>
<name>A0ABY0QNS6_CLOCO</name>
<dbReference type="EMBL" id="FNGL01000029">
    <property type="protein sequence ID" value="SDL40346.1"/>
    <property type="molecule type" value="Genomic_DNA"/>
</dbReference>
<protein>
    <submittedName>
        <fullName evidence="2">Uncharacterized protein</fullName>
    </submittedName>
</protein>
<dbReference type="RefSeq" id="WP_238021666.1">
    <property type="nucleotide sequence ID" value="NZ_CP173238.1"/>
</dbReference>
<feature type="transmembrane region" description="Helical" evidence="1">
    <location>
        <begin position="27"/>
        <end position="44"/>
    </location>
</feature>
<comment type="caution">
    <text evidence="2">The sequence shown here is derived from an EMBL/GenBank/DDBJ whole genome shotgun (WGS) entry which is preliminary data.</text>
</comment>
<reference evidence="2 3" key="1">
    <citation type="submission" date="2016-10" db="EMBL/GenBank/DDBJ databases">
        <authorList>
            <person name="Varghese N."/>
            <person name="Submissions S."/>
        </authorList>
    </citation>
    <scope>NUCLEOTIDE SEQUENCE [LARGE SCALE GENOMIC DNA]</scope>
    <source>
        <strain evidence="2 3">NLAE-zl-C224</strain>
    </source>
</reference>
<sequence length="54" mass="5962">MICVTMSVVASVSITNGTIITAMERVGYVFIGMILAIIVDKLIFRKNMELLNDI</sequence>
<accession>A0ABY0QNS6</accession>
<dbReference type="Proteomes" id="UP000198811">
    <property type="component" value="Unassembled WGS sequence"/>
</dbReference>
<keyword evidence="3" id="KW-1185">Reference proteome</keyword>
<gene>
    <name evidence="2" type="ORF">SAMN05216497_1295</name>
</gene>
<keyword evidence="1" id="KW-0472">Membrane</keyword>
<keyword evidence="1" id="KW-0812">Transmembrane</keyword>